<keyword evidence="2" id="KW-1185">Reference proteome</keyword>
<evidence type="ECO:0000313" key="2">
    <source>
        <dbReference type="Proteomes" id="UP001604277"/>
    </source>
</evidence>
<protein>
    <submittedName>
        <fullName evidence="1">Uncharacterized protein</fullName>
    </submittedName>
</protein>
<dbReference type="EMBL" id="JBFOLJ010000012">
    <property type="protein sequence ID" value="KAL2489382.1"/>
    <property type="molecule type" value="Genomic_DNA"/>
</dbReference>
<accession>A0ABD1RNE3</accession>
<organism evidence="1 2">
    <name type="scientific">Forsythia ovata</name>
    <dbReference type="NCBI Taxonomy" id="205694"/>
    <lineage>
        <taxon>Eukaryota</taxon>
        <taxon>Viridiplantae</taxon>
        <taxon>Streptophyta</taxon>
        <taxon>Embryophyta</taxon>
        <taxon>Tracheophyta</taxon>
        <taxon>Spermatophyta</taxon>
        <taxon>Magnoliopsida</taxon>
        <taxon>eudicotyledons</taxon>
        <taxon>Gunneridae</taxon>
        <taxon>Pentapetalae</taxon>
        <taxon>asterids</taxon>
        <taxon>lamiids</taxon>
        <taxon>Lamiales</taxon>
        <taxon>Oleaceae</taxon>
        <taxon>Forsythieae</taxon>
        <taxon>Forsythia</taxon>
    </lineage>
</organism>
<dbReference type="AlphaFoldDB" id="A0ABD1RNE3"/>
<evidence type="ECO:0000313" key="1">
    <source>
        <dbReference type="EMBL" id="KAL2489382.1"/>
    </source>
</evidence>
<reference evidence="2" key="1">
    <citation type="submission" date="2024-07" db="EMBL/GenBank/DDBJ databases">
        <title>Two chromosome-level genome assemblies of Korean endemic species Abeliophyllum distichum and Forsythia ovata (Oleaceae).</title>
        <authorList>
            <person name="Jang H."/>
        </authorList>
    </citation>
    <scope>NUCLEOTIDE SEQUENCE [LARGE SCALE GENOMIC DNA]</scope>
</reference>
<proteinExistence type="predicted"/>
<name>A0ABD1RNE3_9LAMI</name>
<sequence>MQIFIPNSSDWTKCINIGSCQDELDPTILEKLSHSSAMVAASVHKYRTSVWARVKESADLLQLMKIAEMNITQSHVVGAKDIDALHSGNKALCAQFVVAEDARAQSVYDVTKSGTIQRMCAQAQKETES</sequence>
<dbReference type="Proteomes" id="UP001604277">
    <property type="component" value="Unassembled WGS sequence"/>
</dbReference>
<gene>
    <name evidence="1" type="ORF">Fot_42674</name>
</gene>
<comment type="caution">
    <text evidence="1">The sequence shown here is derived from an EMBL/GenBank/DDBJ whole genome shotgun (WGS) entry which is preliminary data.</text>
</comment>